<evidence type="ECO:0000259" key="1">
    <source>
        <dbReference type="SMART" id="SM00579"/>
    </source>
</evidence>
<sequence>MARQLKGSDSIRVLAISYNYFYSDPGVVYSKYIVHIYAYHGGHIIELSNYSGKSANLQWNKNLWDFSSSGEERYWESQTEGLKCFLHNSKVVKIHGFAKYANDISLVKFLLKNGKVLQKLFLCTSLSKPRDSIFREKIRSQIMGFSRASPSAKIVLESTLNFLRGLLKEEFHAIQGLKTKQKTENDKILTRKLVNSSLKRWKPFSGEIVRNKNSQTYNQLIDLIKGEIQTEETIKNRKKHKEEIGMMAQDGAKGVFFRQNNQGRQTGPRNQGYKAEVNEVTHMRNKTISEVSAPQPQSKFYRIH</sequence>
<comment type="caution">
    <text evidence="2">The sequence shown here is derived from an EMBL/GenBank/DDBJ whole genome shotgun (WGS) entry which is preliminary data.</text>
</comment>
<dbReference type="Pfam" id="PF08387">
    <property type="entry name" value="FBD"/>
    <property type="match status" value="1"/>
</dbReference>
<feature type="domain" description="FBD" evidence="1">
    <location>
        <begin position="83"/>
        <end position="157"/>
    </location>
</feature>
<evidence type="ECO:0000313" key="2">
    <source>
        <dbReference type="EMBL" id="KAL2549748.1"/>
    </source>
</evidence>
<dbReference type="EMBL" id="JBFOLJ010000003">
    <property type="protein sequence ID" value="KAL2549748.1"/>
    <property type="molecule type" value="Genomic_DNA"/>
</dbReference>
<organism evidence="2 3">
    <name type="scientific">Forsythia ovata</name>
    <dbReference type="NCBI Taxonomy" id="205694"/>
    <lineage>
        <taxon>Eukaryota</taxon>
        <taxon>Viridiplantae</taxon>
        <taxon>Streptophyta</taxon>
        <taxon>Embryophyta</taxon>
        <taxon>Tracheophyta</taxon>
        <taxon>Spermatophyta</taxon>
        <taxon>Magnoliopsida</taxon>
        <taxon>eudicotyledons</taxon>
        <taxon>Gunneridae</taxon>
        <taxon>Pentapetalae</taxon>
        <taxon>asterids</taxon>
        <taxon>lamiids</taxon>
        <taxon>Lamiales</taxon>
        <taxon>Oleaceae</taxon>
        <taxon>Forsythieae</taxon>
        <taxon>Forsythia</taxon>
    </lineage>
</organism>
<dbReference type="AlphaFoldDB" id="A0ABD1WJ89"/>
<dbReference type="Proteomes" id="UP001604277">
    <property type="component" value="Unassembled WGS sequence"/>
</dbReference>
<protein>
    <submittedName>
        <fullName evidence="2">F-box/FBD/LRR-repeat protein</fullName>
    </submittedName>
</protein>
<keyword evidence="3" id="KW-1185">Reference proteome</keyword>
<evidence type="ECO:0000313" key="3">
    <source>
        <dbReference type="Proteomes" id="UP001604277"/>
    </source>
</evidence>
<proteinExistence type="predicted"/>
<reference evidence="3" key="1">
    <citation type="submission" date="2024-07" db="EMBL/GenBank/DDBJ databases">
        <title>Two chromosome-level genome assemblies of Korean endemic species Abeliophyllum distichum and Forsythia ovata (Oleaceae).</title>
        <authorList>
            <person name="Jang H."/>
        </authorList>
    </citation>
    <scope>NUCLEOTIDE SEQUENCE [LARGE SCALE GENOMIC DNA]</scope>
</reference>
<accession>A0ABD1WJ89</accession>
<dbReference type="SMART" id="SM00579">
    <property type="entry name" value="FBD"/>
    <property type="match status" value="1"/>
</dbReference>
<name>A0ABD1WJ89_9LAMI</name>
<dbReference type="InterPro" id="IPR006566">
    <property type="entry name" value="FBD"/>
</dbReference>
<gene>
    <name evidence="2" type="ORF">Fot_11278</name>
</gene>